<gene>
    <name evidence="2" type="ORF">SAMN02927923_03387</name>
</gene>
<name>A0A1G5KKF6_9HYPH</name>
<dbReference type="AlphaFoldDB" id="A0A1G5KKF6"/>
<organism evidence="2 3">
    <name type="scientific">Microvirga guangxiensis</name>
    <dbReference type="NCBI Taxonomy" id="549386"/>
    <lineage>
        <taxon>Bacteria</taxon>
        <taxon>Pseudomonadati</taxon>
        <taxon>Pseudomonadota</taxon>
        <taxon>Alphaproteobacteria</taxon>
        <taxon>Hyphomicrobiales</taxon>
        <taxon>Methylobacteriaceae</taxon>
        <taxon>Microvirga</taxon>
    </lineage>
</organism>
<dbReference type="RefSeq" id="WP_091137286.1">
    <property type="nucleotide sequence ID" value="NZ_FMVJ01000010.1"/>
</dbReference>
<dbReference type="InterPro" id="IPR029062">
    <property type="entry name" value="Class_I_gatase-like"/>
</dbReference>
<keyword evidence="3" id="KW-1185">Reference proteome</keyword>
<sequence>MGLRFGILVFPMIQQLDLTGPYEVFASARDAEVELVWKDHEPVKSSTGLTLTPTASFSDCPDFDVLCVPGGTGTNPLLLDETVLTFIRKQATSARYVTSVCTGSLVLGAAGLLNGRRATTHWNAHDLLTHFGAIPVNERIVQDQNIITAGGVTSGIDFGLAVIAELLGRTEAETIQLILEYEPAPPFQSGTPERATQDVLATARTRLKPTRSAREAIIAEWALSHGK</sequence>
<dbReference type="Pfam" id="PF01965">
    <property type="entry name" value="DJ-1_PfpI"/>
    <property type="match status" value="1"/>
</dbReference>
<dbReference type="GO" id="GO:0006355">
    <property type="term" value="P:regulation of DNA-templated transcription"/>
    <property type="evidence" value="ECO:0007669"/>
    <property type="project" value="TreeGrafter"/>
</dbReference>
<dbReference type="PANTHER" id="PTHR43130:SF2">
    <property type="entry name" value="DJ-1_PFPI DOMAIN-CONTAINING PROTEIN"/>
    <property type="match status" value="1"/>
</dbReference>
<dbReference type="EMBL" id="FMVJ01000010">
    <property type="protein sequence ID" value="SCZ00854.1"/>
    <property type="molecule type" value="Genomic_DNA"/>
</dbReference>
<proteinExistence type="predicted"/>
<evidence type="ECO:0000313" key="2">
    <source>
        <dbReference type="EMBL" id="SCZ00854.1"/>
    </source>
</evidence>
<dbReference type="OrthoDB" id="186587at2"/>
<dbReference type="Proteomes" id="UP000199569">
    <property type="component" value="Unassembled WGS sequence"/>
</dbReference>
<dbReference type="Gene3D" id="3.40.50.880">
    <property type="match status" value="1"/>
</dbReference>
<evidence type="ECO:0000313" key="3">
    <source>
        <dbReference type="Proteomes" id="UP000199569"/>
    </source>
</evidence>
<accession>A0A1G5KKF6</accession>
<dbReference type="CDD" id="cd03139">
    <property type="entry name" value="GATase1_PfpI_2"/>
    <property type="match status" value="1"/>
</dbReference>
<dbReference type="STRING" id="549386.SAMN02927923_03387"/>
<reference evidence="2 3" key="1">
    <citation type="submission" date="2016-10" db="EMBL/GenBank/DDBJ databases">
        <authorList>
            <person name="de Groot N.N."/>
        </authorList>
    </citation>
    <scope>NUCLEOTIDE SEQUENCE [LARGE SCALE GENOMIC DNA]</scope>
    <source>
        <strain evidence="2 3">CGMCC 1.7666</strain>
    </source>
</reference>
<evidence type="ECO:0000259" key="1">
    <source>
        <dbReference type="Pfam" id="PF01965"/>
    </source>
</evidence>
<dbReference type="PANTHER" id="PTHR43130">
    <property type="entry name" value="ARAC-FAMILY TRANSCRIPTIONAL REGULATOR"/>
    <property type="match status" value="1"/>
</dbReference>
<dbReference type="InterPro" id="IPR052158">
    <property type="entry name" value="INH-QAR"/>
</dbReference>
<dbReference type="SUPFAM" id="SSF52317">
    <property type="entry name" value="Class I glutamine amidotransferase-like"/>
    <property type="match status" value="1"/>
</dbReference>
<protein>
    <submittedName>
        <fullName evidence="2">Cyclohexyl-isocyanide hydratase</fullName>
    </submittedName>
</protein>
<dbReference type="InterPro" id="IPR002818">
    <property type="entry name" value="DJ-1/PfpI"/>
</dbReference>
<feature type="domain" description="DJ-1/PfpI" evidence="1">
    <location>
        <begin position="7"/>
        <end position="164"/>
    </location>
</feature>